<feature type="compositionally biased region" description="Polar residues" evidence="3">
    <location>
        <begin position="307"/>
        <end position="320"/>
    </location>
</feature>
<dbReference type="AlphaFoldDB" id="A0A8T0I2G6"/>
<accession>A0A8T0I2G6</accession>
<comment type="caution">
    <text evidence="5">The sequence shown here is derived from an EMBL/GenBank/DDBJ whole genome shotgun (WGS) entry which is preliminary data.</text>
</comment>
<reference evidence="5" key="1">
    <citation type="submission" date="2020-06" db="EMBL/GenBank/DDBJ databases">
        <title>WGS assembly of Ceratodon purpureus strain R40.</title>
        <authorList>
            <person name="Carey S.B."/>
            <person name="Jenkins J."/>
            <person name="Shu S."/>
            <person name="Lovell J.T."/>
            <person name="Sreedasyam A."/>
            <person name="Maumus F."/>
            <person name="Tiley G.P."/>
            <person name="Fernandez-Pozo N."/>
            <person name="Barry K."/>
            <person name="Chen C."/>
            <person name="Wang M."/>
            <person name="Lipzen A."/>
            <person name="Daum C."/>
            <person name="Saski C.A."/>
            <person name="Payton A.C."/>
            <person name="Mcbreen J.C."/>
            <person name="Conrad R.E."/>
            <person name="Kollar L.M."/>
            <person name="Olsson S."/>
            <person name="Huttunen S."/>
            <person name="Landis J.B."/>
            <person name="Wickett N.J."/>
            <person name="Johnson M.G."/>
            <person name="Rensing S.A."/>
            <person name="Grimwood J."/>
            <person name="Schmutz J."/>
            <person name="Mcdaniel S.F."/>
        </authorList>
    </citation>
    <scope>NUCLEOTIDE SEQUENCE</scope>
    <source>
        <strain evidence="5">R40</strain>
    </source>
</reference>
<evidence type="ECO:0000256" key="1">
    <source>
        <dbReference type="ARBA" id="ARBA00006420"/>
    </source>
</evidence>
<keyword evidence="6" id="KW-1185">Reference proteome</keyword>
<dbReference type="InterPro" id="IPR001075">
    <property type="entry name" value="NIF_FeS_clus_asmbl_NifU_C"/>
</dbReference>
<evidence type="ECO:0000313" key="6">
    <source>
        <dbReference type="Proteomes" id="UP000822688"/>
    </source>
</evidence>
<name>A0A8T0I2G6_CERPU</name>
<gene>
    <name evidence="5" type="ORF">KC19_5G132700</name>
</gene>
<dbReference type="Pfam" id="PF01106">
    <property type="entry name" value="NifU"/>
    <property type="match status" value="1"/>
</dbReference>
<sequence length="493" mass="53025">MEAMACRAGTTVPSLIASRVSSSESSVRSQCTTLLGGPHSRQLRAVVLAQVKEKRRSFVVCAKADAQKEIALQSMSNVVTDDAVPEGHKGLHGFLYGEGGAEVHGSAGTEFRGREGEDDGNTVIGMEDYVSAREGFKFAGVFAVYDALESVQYVSYSRNVVSTLKSLRSRLGSEKCSAVRVKMYTEAALITRAKLEEEKQRWLEAVGPAPGNSSERGLWEGSGSNAAPMSEQEKIEYEEKKLKMRKAMGENLFDDVAGEDDDARTRRLKLLQAVEGDDWSSVIDGQTKQTLDPRVSNGGALKEENVDSSAADQATKTEASEQIVSPFASGSEAGQGLYSAETYDFTVENVDKVLDEVRPYLIADGGNVEVVGLKDGVVSLRLQGACGTCPSSTSTMKMGIERVLMEKFGDLLKEVVQVDKQEIGASIPAIDAHLEMLRPAIRNYGGSVEVVSVDTVKGECQVKYQGPAPIGMGIQAAIKDKFPDIKEVILSAP</sequence>
<dbReference type="PANTHER" id="PTHR11178">
    <property type="entry name" value="IRON-SULFUR CLUSTER SCAFFOLD PROTEIN NFU-RELATED"/>
    <property type="match status" value="1"/>
</dbReference>
<feature type="region of interest" description="Disordered" evidence="3">
    <location>
        <begin position="206"/>
        <end position="232"/>
    </location>
</feature>
<dbReference type="GO" id="GO:0009536">
    <property type="term" value="C:plastid"/>
    <property type="evidence" value="ECO:0007669"/>
    <property type="project" value="UniProtKB-ARBA"/>
</dbReference>
<dbReference type="Proteomes" id="UP000822688">
    <property type="component" value="Chromosome 5"/>
</dbReference>
<dbReference type="GO" id="GO:0005198">
    <property type="term" value="F:structural molecule activity"/>
    <property type="evidence" value="ECO:0007669"/>
    <property type="project" value="UniProtKB-ARBA"/>
</dbReference>
<dbReference type="GO" id="GO:0005739">
    <property type="term" value="C:mitochondrion"/>
    <property type="evidence" value="ECO:0007669"/>
    <property type="project" value="TreeGrafter"/>
</dbReference>
<dbReference type="PANTHER" id="PTHR11178:SF15">
    <property type="entry name" value="NIFU-LIKE PROTEIN 1, CHLOROPLASTIC"/>
    <property type="match status" value="1"/>
</dbReference>
<dbReference type="EMBL" id="CM026425">
    <property type="protein sequence ID" value="KAG0577125.1"/>
    <property type="molecule type" value="Genomic_DNA"/>
</dbReference>
<comment type="similarity">
    <text evidence="1">Belongs to the NifU family.</text>
</comment>
<dbReference type="InterPro" id="IPR034904">
    <property type="entry name" value="FSCA_dom_sf"/>
</dbReference>
<dbReference type="GO" id="GO:0051536">
    <property type="term" value="F:iron-sulfur cluster binding"/>
    <property type="evidence" value="ECO:0007669"/>
    <property type="project" value="InterPro"/>
</dbReference>
<evidence type="ECO:0000259" key="4">
    <source>
        <dbReference type="Pfam" id="PF01106"/>
    </source>
</evidence>
<proteinExistence type="inferred from homology"/>
<evidence type="ECO:0000256" key="2">
    <source>
        <dbReference type="ARBA" id="ARBA00011748"/>
    </source>
</evidence>
<dbReference type="SUPFAM" id="SSF117916">
    <property type="entry name" value="Fe-S cluster assembly (FSCA) domain-like"/>
    <property type="match status" value="2"/>
</dbReference>
<feature type="domain" description="NIF system FeS cluster assembly NifU C-terminal" evidence="4">
    <location>
        <begin position="350"/>
        <end position="410"/>
    </location>
</feature>
<evidence type="ECO:0000256" key="3">
    <source>
        <dbReference type="SAM" id="MobiDB-lite"/>
    </source>
</evidence>
<dbReference type="GO" id="GO:0016226">
    <property type="term" value="P:iron-sulfur cluster assembly"/>
    <property type="evidence" value="ECO:0007669"/>
    <property type="project" value="InterPro"/>
</dbReference>
<comment type="subunit">
    <text evidence="2">Homodimer; disulfide-linked.</text>
</comment>
<feature type="region of interest" description="Disordered" evidence="3">
    <location>
        <begin position="282"/>
        <end position="320"/>
    </location>
</feature>
<dbReference type="FunFam" id="3.30.300.130:FF:000003">
    <property type="entry name" value="NifU-like protein 3, chloroplastic"/>
    <property type="match status" value="1"/>
</dbReference>
<evidence type="ECO:0000313" key="5">
    <source>
        <dbReference type="EMBL" id="KAG0577125.1"/>
    </source>
</evidence>
<dbReference type="Gene3D" id="3.30.300.130">
    <property type="entry name" value="Fe-S cluster assembly (FSCA)"/>
    <property type="match status" value="2"/>
</dbReference>
<dbReference type="GO" id="GO:0005506">
    <property type="term" value="F:iron ion binding"/>
    <property type="evidence" value="ECO:0007669"/>
    <property type="project" value="InterPro"/>
</dbReference>
<organism evidence="5 6">
    <name type="scientific">Ceratodon purpureus</name>
    <name type="common">Fire moss</name>
    <name type="synonym">Dicranum purpureum</name>
    <dbReference type="NCBI Taxonomy" id="3225"/>
    <lineage>
        <taxon>Eukaryota</taxon>
        <taxon>Viridiplantae</taxon>
        <taxon>Streptophyta</taxon>
        <taxon>Embryophyta</taxon>
        <taxon>Bryophyta</taxon>
        <taxon>Bryophytina</taxon>
        <taxon>Bryopsida</taxon>
        <taxon>Dicranidae</taxon>
        <taxon>Pseudoditrichales</taxon>
        <taxon>Ditrichaceae</taxon>
        <taxon>Ceratodon</taxon>
    </lineage>
</organism>
<protein>
    <recommendedName>
        <fullName evidence="4">NIF system FeS cluster assembly NifU C-terminal domain-containing protein</fullName>
    </recommendedName>
</protein>